<reference evidence="2" key="1">
    <citation type="journal article" date="2020" name="Stud. Mycol.">
        <title>101 Dothideomycetes genomes: a test case for predicting lifestyles and emergence of pathogens.</title>
        <authorList>
            <person name="Haridas S."/>
            <person name="Albert R."/>
            <person name="Binder M."/>
            <person name="Bloem J."/>
            <person name="Labutti K."/>
            <person name="Salamov A."/>
            <person name="Andreopoulos B."/>
            <person name="Baker S."/>
            <person name="Barry K."/>
            <person name="Bills G."/>
            <person name="Bluhm B."/>
            <person name="Cannon C."/>
            <person name="Castanera R."/>
            <person name="Culley D."/>
            <person name="Daum C."/>
            <person name="Ezra D."/>
            <person name="Gonzalez J."/>
            <person name="Henrissat B."/>
            <person name="Kuo A."/>
            <person name="Liang C."/>
            <person name="Lipzen A."/>
            <person name="Lutzoni F."/>
            <person name="Magnuson J."/>
            <person name="Mondo S."/>
            <person name="Nolan M."/>
            <person name="Ohm R."/>
            <person name="Pangilinan J."/>
            <person name="Park H.-J."/>
            <person name="Ramirez L."/>
            <person name="Alfaro M."/>
            <person name="Sun H."/>
            <person name="Tritt A."/>
            <person name="Yoshinaga Y."/>
            <person name="Zwiers L.-H."/>
            <person name="Turgeon B."/>
            <person name="Goodwin S."/>
            <person name="Spatafora J."/>
            <person name="Crous P."/>
            <person name="Grigoriev I."/>
        </authorList>
    </citation>
    <scope>NUCLEOTIDE SEQUENCE</scope>
    <source>
        <strain evidence="2">CBS 110217</strain>
    </source>
</reference>
<evidence type="ECO:0000313" key="3">
    <source>
        <dbReference type="Proteomes" id="UP000799777"/>
    </source>
</evidence>
<organism evidence="2 3">
    <name type="scientific">Setomelanomma holmii</name>
    <dbReference type="NCBI Taxonomy" id="210430"/>
    <lineage>
        <taxon>Eukaryota</taxon>
        <taxon>Fungi</taxon>
        <taxon>Dikarya</taxon>
        <taxon>Ascomycota</taxon>
        <taxon>Pezizomycotina</taxon>
        <taxon>Dothideomycetes</taxon>
        <taxon>Pleosporomycetidae</taxon>
        <taxon>Pleosporales</taxon>
        <taxon>Pleosporineae</taxon>
        <taxon>Phaeosphaeriaceae</taxon>
        <taxon>Setomelanomma</taxon>
    </lineage>
</organism>
<evidence type="ECO:0000313" key="2">
    <source>
        <dbReference type="EMBL" id="KAF2028029.1"/>
    </source>
</evidence>
<feature type="region of interest" description="Disordered" evidence="1">
    <location>
        <begin position="233"/>
        <end position="252"/>
    </location>
</feature>
<comment type="caution">
    <text evidence="2">The sequence shown here is derived from an EMBL/GenBank/DDBJ whole genome shotgun (WGS) entry which is preliminary data.</text>
</comment>
<accession>A0A9P4H6C1</accession>
<evidence type="ECO:0000256" key="1">
    <source>
        <dbReference type="SAM" id="MobiDB-lite"/>
    </source>
</evidence>
<sequence>MSRKMPSKPENPYPWRPRVPGEVADLINSNFNVHDCVAMRGVNKRWREFTNLLMTGLLESKLRCLHVILTEEGLMTLRGILRIESWRDEIDHVGFIDHGLYTLPPLSDPRTSPHGPHFQLWLGHLELHPLSSELIHMTSTVIPNQRLFESRGRALALLTEIFHLLQEPSSIGEISLTPVQPADQIDHVVGLRHMLEAIGFSDHKVEIIDYNFHRLAPPVGLWSTFSARPQQSVVPSDQRKRIQQAGGHGRGS</sequence>
<name>A0A9P4H6C1_9PLEO</name>
<dbReference type="OrthoDB" id="3140657at2759"/>
<dbReference type="Proteomes" id="UP000799777">
    <property type="component" value="Unassembled WGS sequence"/>
</dbReference>
<proteinExistence type="predicted"/>
<dbReference type="EMBL" id="ML978218">
    <property type="protein sequence ID" value="KAF2028029.1"/>
    <property type="molecule type" value="Genomic_DNA"/>
</dbReference>
<dbReference type="AlphaFoldDB" id="A0A9P4H6C1"/>
<protein>
    <recommendedName>
        <fullName evidence="4">F-box domain-containing protein</fullName>
    </recommendedName>
</protein>
<keyword evidence="3" id="KW-1185">Reference proteome</keyword>
<gene>
    <name evidence="2" type="ORF">EK21DRAFT_114234</name>
</gene>
<evidence type="ECO:0008006" key="4">
    <source>
        <dbReference type="Google" id="ProtNLM"/>
    </source>
</evidence>